<dbReference type="InterPro" id="IPR015424">
    <property type="entry name" value="PyrdxlP-dep_Trfase"/>
</dbReference>
<dbReference type="Proteomes" id="UP000515928">
    <property type="component" value="Chromosome"/>
</dbReference>
<protein>
    <recommendedName>
        <fullName evidence="3">cysteine desulfurase</fullName>
        <ecNumber evidence="3">2.8.1.7</ecNumber>
    </recommendedName>
</protein>
<dbReference type="Gene3D" id="3.90.1150.10">
    <property type="entry name" value="Aspartate Aminotransferase, domain 1"/>
    <property type="match status" value="1"/>
</dbReference>
<dbReference type="EC" id="2.8.1.7" evidence="3"/>
<accession>A0A7G9RYE6</accession>
<organism evidence="9 10">
    <name type="scientific">Erysipelothrix inopinata</name>
    <dbReference type="NCBI Taxonomy" id="225084"/>
    <lineage>
        <taxon>Bacteria</taxon>
        <taxon>Bacillati</taxon>
        <taxon>Bacillota</taxon>
        <taxon>Erysipelotrichia</taxon>
        <taxon>Erysipelotrichales</taxon>
        <taxon>Erysipelotrichaceae</taxon>
        <taxon>Erysipelothrix</taxon>
    </lineage>
</organism>
<comment type="similarity">
    <text evidence="2">Belongs to the class-V pyridoxal-phosphate-dependent aminotransferase family. Csd subfamily.</text>
</comment>
<keyword evidence="10" id="KW-1185">Reference proteome</keyword>
<dbReference type="InterPro" id="IPR020578">
    <property type="entry name" value="Aminotrans_V_PyrdxlP_BS"/>
</dbReference>
<dbReference type="InterPro" id="IPR016454">
    <property type="entry name" value="Cysteine_dSase"/>
</dbReference>
<dbReference type="RefSeq" id="WP_187533745.1">
    <property type="nucleotide sequence ID" value="NZ_CBCSHU010000005.1"/>
</dbReference>
<comment type="catalytic activity">
    <reaction evidence="6">
        <text>(sulfur carrier)-H + L-cysteine = (sulfur carrier)-SH + L-alanine</text>
        <dbReference type="Rhea" id="RHEA:43892"/>
        <dbReference type="Rhea" id="RHEA-COMP:14737"/>
        <dbReference type="Rhea" id="RHEA-COMP:14739"/>
        <dbReference type="ChEBI" id="CHEBI:29917"/>
        <dbReference type="ChEBI" id="CHEBI:35235"/>
        <dbReference type="ChEBI" id="CHEBI:57972"/>
        <dbReference type="ChEBI" id="CHEBI:64428"/>
        <dbReference type="EC" id="2.8.1.7"/>
    </reaction>
</comment>
<dbReference type="PROSITE" id="PS00595">
    <property type="entry name" value="AA_TRANSFER_CLASS_5"/>
    <property type="match status" value="1"/>
</dbReference>
<dbReference type="EMBL" id="CP060715">
    <property type="protein sequence ID" value="QNN60621.1"/>
    <property type="molecule type" value="Genomic_DNA"/>
</dbReference>
<proteinExistence type="inferred from homology"/>
<dbReference type="InterPro" id="IPR000192">
    <property type="entry name" value="Aminotrans_V_dom"/>
</dbReference>
<dbReference type="PIRSF" id="PIRSF005572">
    <property type="entry name" value="NifS"/>
    <property type="match status" value="1"/>
</dbReference>
<evidence type="ECO:0000256" key="4">
    <source>
        <dbReference type="ARBA" id="ARBA00022679"/>
    </source>
</evidence>
<dbReference type="CDD" id="cd06453">
    <property type="entry name" value="SufS_like"/>
    <property type="match status" value="1"/>
</dbReference>
<keyword evidence="5" id="KW-0663">Pyridoxal phosphate</keyword>
<dbReference type="Pfam" id="PF00266">
    <property type="entry name" value="Aminotran_5"/>
    <property type="match status" value="1"/>
</dbReference>
<evidence type="ECO:0000256" key="1">
    <source>
        <dbReference type="ARBA" id="ARBA00001933"/>
    </source>
</evidence>
<dbReference type="GO" id="GO:0031071">
    <property type="term" value="F:cysteine desulfurase activity"/>
    <property type="evidence" value="ECO:0007669"/>
    <property type="project" value="UniProtKB-EC"/>
</dbReference>
<dbReference type="InterPro" id="IPR010970">
    <property type="entry name" value="Cys_dSase_SufS"/>
</dbReference>
<evidence type="ECO:0000256" key="3">
    <source>
        <dbReference type="ARBA" id="ARBA00012239"/>
    </source>
</evidence>
<keyword evidence="4" id="KW-0808">Transferase</keyword>
<dbReference type="SUPFAM" id="SSF53383">
    <property type="entry name" value="PLP-dependent transferases"/>
    <property type="match status" value="1"/>
</dbReference>
<dbReference type="AlphaFoldDB" id="A0A7G9RYE6"/>
<evidence type="ECO:0000256" key="5">
    <source>
        <dbReference type="ARBA" id="ARBA00022898"/>
    </source>
</evidence>
<name>A0A7G9RYE6_9FIRM</name>
<sequence length="403" mass="44386">MARIRDDFPFIVKHPDIAYFDNAATTLKPKCVIDAVTDYYENLSSNIHRGDYETSLITSQKYESARQKTAQFINTEAKNIVFTSGASESLNLVAYGYGKTCLKAGDVVLLNESEHASNTLPWYSLAQDIGIKVEFIKLDSNGRITETALRNAMHDDVKVVSIAHISNVLGYINDIKHIGQIVHEFGAVLCVDGAQSIGHMPVDVNELDVDFYAFSAHKMLGPTGVGVLYGKPELLKVMNPIAHGGGSNVRFNACGEVVLKEAPAKFEAGTPNIEGVIGFGAALDYLNDLGMANIHEIVDPLHKKVIDGLLEMEHVKVYNPESDSAIVSFSVDGIFAQDVAAYLNKEKVYVRSGEHCAKMLNGVLHAEKSIRLSLYFYNTEAEIQQFLEAMRTITLEKCIDLYI</sequence>
<comment type="cofactor">
    <cofactor evidence="1 7">
        <name>pyridoxal 5'-phosphate</name>
        <dbReference type="ChEBI" id="CHEBI:597326"/>
    </cofactor>
</comment>
<dbReference type="GO" id="GO:0030170">
    <property type="term" value="F:pyridoxal phosphate binding"/>
    <property type="evidence" value="ECO:0007669"/>
    <property type="project" value="InterPro"/>
</dbReference>
<gene>
    <name evidence="9" type="ORF">H9L01_09670</name>
</gene>
<evidence type="ECO:0000256" key="6">
    <source>
        <dbReference type="ARBA" id="ARBA00050776"/>
    </source>
</evidence>
<dbReference type="PANTHER" id="PTHR43586">
    <property type="entry name" value="CYSTEINE DESULFURASE"/>
    <property type="match status" value="1"/>
</dbReference>
<dbReference type="KEGG" id="eio:H9L01_09670"/>
<dbReference type="InterPro" id="IPR015421">
    <property type="entry name" value="PyrdxlP-dep_Trfase_major"/>
</dbReference>
<evidence type="ECO:0000259" key="8">
    <source>
        <dbReference type="Pfam" id="PF00266"/>
    </source>
</evidence>
<dbReference type="InterPro" id="IPR015422">
    <property type="entry name" value="PyrdxlP-dep_Trfase_small"/>
</dbReference>
<evidence type="ECO:0000256" key="7">
    <source>
        <dbReference type="RuleBase" id="RU004504"/>
    </source>
</evidence>
<feature type="domain" description="Aminotransferase class V" evidence="8">
    <location>
        <begin position="19"/>
        <end position="386"/>
    </location>
</feature>
<dbReference type="Gene3D" id="3.40.640.10">
    <property type="entry name" value="Type I PLP-dependent aspartate aminotransferase-like (Major domain)"/>
    <property type="match status" value="1"/>
</dbReference>
<evidence type="ECO:0000256" key="2">
    <source>
        <dbReference type="ARBA" id="ARBA00010447"/>
    </source>
</evidence>
<evidence type="ECO:0000313" key="9">
    <source>
        <dbReference type="EMBL" id="QNN60621.1"/>
    </source>
</evidence>
<evidence type="ECO:0000313" key="10">
    <source>
        <dbReference type="Proteomes" id="UP000515928"/>
    </source>
</evidence>
<dbReference type="PANTHER" id="PTHR43586:SF8">
    <property type="entry name" value="CYSTEINE DESULFURASE 1, CHLOROPLASTIC"/>
    <property type="match status" value="1"/>
</dbReference>
<reference evidence="9 10" key="1">
    <citation type="submission" date="2020-08" db="EMBL/GenBank/DDBJ databases">
        <title>Genome sequence of Erysipelothrix inopinata DSM 15511T.</title>
        <authorList>
            <person name="Hyun D.-W."/>
            <person name="Bae J.-W."/>
        </authorList>
    </citation>
    <scope>NUCLEOTIDE SEQUENCE [LARGE SCALE GENOMIC DNA]</scope>
    <source>
        <strain evidence="9 10">DSM 15511</strain>
    </source>
</reference>
<dbReference type="GO" id="GO:0006534">
    <property type="term" value="P:cysteine metabolic process"/>
    <property type="evidence" value="ECO:0007669"/>
    <property type="project" value="InterPro"/>
</dbReference>